<dbReference type="EMBL" id="CAKOGL010000030">
    <property type="protein sequence ID" value="CAH2107722.1"/>
    <property type="molecule type" value="Genomic_DNA"/>
</dbReference>
<proteinExistence type="predicted"/>
<name>A0AAU9VBZ3_EUPED</name>
<gene>
    <name evidence="1" type="ORF">EEDITHA_LOCUS21724</name>
</gene>
<sequence length="176" mass="20167">MIGSVRHALLLKTENICNARTVNKSLISIVPTYRARNLSLCPKCLIIKQRRRVDNTNTPIWQAPTTRSATNTTISDDVNDHTSSNITLRTKLSKSDTTSPYVTEERLRHTLRQEIADVLQTTLHDLVTKELTSINQQFSSFHESLNFFNDYFENFKKELEEKSATIKILQTDNANL</sequence>
<evidence type="ECO:0000313" key="2">
    <source>
        <dbReference type="Proteomes" id="UP001153954"/>
    </source>
</evidence>
<keyword evidence="2" id="KW-1185">Reference proteome</keyword>
<comment type="caution">
    <text evidence="1">The sequence shown here is derived from an EMBL/GenBank/DDBJ whole genome shotgun (WGS) entry which is preliminary data.</text>
</comment>
<reference evidence="1" key="1">
    <citation type="submission" date="2022-03" db="EMBL/GenBank/DDBJ databases">
        <authorList>
            <person name="Tunstrom K."/>
        </authorList>
    </citation>
    <scope>NUCLEOTIDE SEQUENCE</scope>
</reference>
<protein>
    <submittedName>
        <fullName evidence="1">Uncharacterized protein</fullName>
    </submittedName>
</protein>
<evidence type="ECO:0000313" key="1">
    <source>
        <dbReference type="EMBL" id="CAH2107722.1"/>
    </source>
</evidence>
<organism evidence="1 2">
    <name type="scientific">Euphydryas editha</name>
    <name type="common">Edith's checkerspot</name>
    <dbReference type="NCBI Taxonomy" id="104508"/>
    <lineage>
        <taxon>Eukaryota</taxon>
        <taxon>Metazoa</taxon>
        <taxon>Ecdysozoa</taxon>
        <taxon>Arthropoda</taxon>
        <taxon>Hexapoda</taxon>
        <taxon>Insecta</taxon>
        <taxon>Pterygota</taxon>
        <taxon>Neoptera</taxon>
        <taxon>Endopterygota</taxon>
        <taxon>Lepidoptera</taxon>
        <taxon>Glossata</taxon>
        <taxon>Ditrysia</taxon>
        <taxon>Papilionoidea</taxon>
        <taxon>Nymphalidae</taxon>
        <taxon>Nymphalinae</taxon>
        <taxon>Euphydryas</taxon>
    </lineage>
</organism>
<dbReference type="Proteomes" id="UP001153954">
    <property type="component" value="Unassembled WGS sequence"/>
</dbReference>
<accession>A0AAU9VBZ3</accession>
<dbReference type="AlphaFoldDB" id="A0AAU9VBZ3"/>